<accession>A0A0K0FXM3</accession>
<proteinExistence type="predicted"/>
<feature type="compositionally biased region" description="Basic and acidic residues" evidence="1">
    <location>
        <begin position="64"/>
        <end position="76"/>
    </location>
</feature>
<name>A0A0K0FXM3_STRVS</name>
<feature type="region of interest" description="Disordered" evidence="1">
    <location>
        <begin position="104"/>
        <end position="160"/>
    </location>
</feature>
<protein>
    <submittedName>
        <fullName evidence="3">Uncharacterized protein</fullName>
    </submittedName>
</protein>
<evidence type="ECO:0000313" key="3">
    <source>
        <dbReference type="WBParaSite" id="SVE_1719900.1"/>
    </source>
</evidence>
<dbReference type="WBParaSite" id="SVE_1719900.1">
    <property type="protein sequence ID" value="SVE_1719900.1"/>
    <property type="gene ID" value="SVE_1719900"/>
</dbReference>
<organism evidence="2 3">
    <name type="scientific">Strongyloides venezuelensis</name>
    <name type="common">Threadworm</name>
    <dbReference type="NCBI Taxonomy" id="75913"/>
    <lineage>
        <taxon>Eukaryota</taxon>
        <taxon>Metazoa</taxon>
        <taxon>Ecdysozoa</taxon>
        <taxon>Nematoda</taxon>
        <taxon>Chromadorea</taxon>
        <taxon>Rhabditida</taxon>
        <taxon>Tylenchina</taxon>
        <taxon>Panagrolaimomorpha</taxon>
        <taxon>Strongyloidoidea</taxon>
        <taxon>Strongyloididae</taxon>
        <taxon>Strongyloides</taxon>
    </lineage>
</organism>
<reference evidence="3" key="2">
    <citation type="submission" date="2015-08" db="UniProtKB">
        <authorList>
            <consortium name="WormBaseParasite"/>
        </authorList>
    </citation>
    <scope>IDENTIFICATION</scope>
</reference>
<reference evidence="2" key="1">
    <citation type="submission" date="2014-07" db="EMBL/GenBank/DDBJ databases">
        <authorList>
            <person name="Martin A.A"/>
            <person name="De Silva N."/>
        </authorList>
    </citation>
    <scope>NUCLEOTIDE SEQUENCE</scope>
</reference>
<dbReference type="Proteomes" id="UP000035680">
    <property type="component" value="Unassembled WGS sequence"/>
</dbReference>
<sequence>MVSEQEFTVILSFYHSSTTPSDEKKKPQEEEIKRNIECEQILEENMDNSSSLLMSNSKTILKFHDFDNNSSKESKKGAPKLPSNPPPLINTEVKSTIKLLRETFEPKNIKNNQEGNKLENDKMSSAARLVQEATISEKRWSSQPERVVEGTPPKPVSFFI</sequence>
<evidence type="ECO:0000313" key="2">
    <source>
        <dbReference type="Proteomes" id="UP000035680"/>
    </source>
</evidence>
<feature type="region of interest" description="Disordered" evidence="1">
    <location>
        <begin position="64"/>
        <end position="90"/>
    </location>
</feature>
<evidence type="ECO:0000256" key="1">
    <source>
        <dbReference type="SAM" id="MobiDB-lite"/>
    </source>
</evidence>
<dbReference type="AlphaFoldDB" id="A0A0K0FXM3"/>
<keyword evidence="2" id="KW-1185">Reference proteome</keyword>